<feature type="region of interest" description="Disordered" evidence="1">
    <location>
        <begin position="1"/>
        <end position="83"/>
    </location>
</feature>
<feature type="compositionally biased region" description="Polar residues" evidence="1">
    <location>
        <begin position="60"/>
        <end position="82"/>
    </location>
</feature>
<keyword evidence="3" id="KW-1185">Reference proteome</keyword>
<comment type="caution">
    <text evidence="2">The sequence shown here is derived from an EMBL/GenBank/DDBJ whole genome shotgun (WGS) entry which is preliminary data.</text>
</comment>
<reference evidence="2 3" key="1">
    <citation type="submission" date="2019-03" db="EMBL/GenBank/DDBJ databases">
        <title>First draft genome of Liparis tanakae, snailfish: a comprehensive survey of snailfish specific genes.</title>
        <authorList>
            <person name="Kim W."/>
            <person name="Song I."/>
            <person name="Jeong J.-H."/>
            <person name="Kim D."/>
            <person name="Kim S."/>
            <person name="Ryu S."/>
            <person name="Song J.Y."/>
            <person name="Lee S.K."/>
        </authorList>
    </citation>
    <scope>NUCLEOTIDE SEQUENCE [LARGE SCALE GENOMIC DNA]</scope>
    <source>
        <tissue evidence="2">Muscle</tissue>
    </source>
</reference>
<dbReference type="EMBL" id="SRLO01000353">
    <property type="protein sequence ID" value="TNN59581.1"/>
    <property type="molecule type" value="Genomic_DNA"/>
</dbReference>
<proteinExistence type="predicted"/>
<dbReference type="Proteomes" id="UP000314294">
    <property type="component" value="Unassembled WGS sequence"/>
</dbReference>
<organism evidence="2 3">
    <name type="scientific">Liparis tanakae</name>
    <name type="common">Tanaka's snailfish</name>
    <dbReference type="NCBI Taxonomy" id="230148"/>
    <lineage>
        <taxon>Eukaryota</taxon>
        <taxon>Metazoa</taxon>
        <taxon>Chordata</taxon>
        <taxon>Craniata</taxon>
        <taxon>Vertebrata</taxon>
        <taxon>Euteleostomi</taxon>
        <taxon>Actinopterygii</taxon>
        <taxon>Neopterygii</taxon>
        <taxon>Teleostei</taxon>
        <taxon>Neoteleostei</taxon>
        <taxon>Acanthomorphata</taxon>
        <taxon>Eupercaria</taxon>
        <taxon>Perciformes</taxon>
        <taxon>Cottioidei</taxon>
        <taxon>Cottales</taxon>
        <taxon>Liparidae</taxon>
        <taxon>Liparis</taxon>
    </lineage>
</organism>
<evidence type="ECO:0000313" key="3">
    <source>
        <dbReference type="Proteomes" id="UP000314294"/>
    </source>
</evidence>
<name>A0A4Z2H1X6_9TELE</name>
<accession>A0A4Z2H1X6</accession>
<gene>
    <name evidence="2" type="ORF">EYF80_030231</name>
</gene>
<evidence type="ECO:0000313" key="2">
    <source>
        <dbReference type="EMBL" id="TNN59581.1"/>
    </source>
</evidence>
<evidence type="ECO:0000256" key="1">
    <source>
        <dbReference type="SAM" id="MobiDB-lite"/>
    </source>
</evidence>
<dbReference type="AlphaFoldDB" id="A0A4Z2H1X6"/>
<sequence length="169" mass="18727">MEPSSTLCSRDSREESDASSPSAVSGRPGRPDVERSLYCSSTPRPLPRPSPWDSWEEVSLRSSPPNAESGPSPTESLFSSSGDRPLLVATRNIEAEPPVLEVEPECGAWRTRVQQRRARGDVDFLQKLQCFGVKETNGGTLRERHPHAAAGARHVRDADHRVRVDFKRL</sequence>
<protein>
    <submittedName>
        <fullName evidence="2">Uncharacterized protein</fullName>
    </submittedName>
</protein>